<dbReference type="GO" id="GO:0097367">
    <property type="term" value="F:carbohydrate derivative binding"/>
    <property type="evidence" value="ECO:0007669"/>
    <property type="project" value="InterPro"/>
</dbReference>
<dbReference type="Pfam" id="PF13580">
    <property type="entry name" value="SIS_2"/>
    <property type="match status" value="1"/>
</dbReference>
<dbReference type="PROSITE" id="PS51464">
    <property type="entry name" value="SIS"/>
    <property type="match status" value="1"/>
</dbReference>
<feature type="domain" description="SIS" evidence="1">
    <location>
        <begin position="36"/>
        <end position="192"/>
    </location>
</feature>
<dbReference type="CDD" id="cd05006">
    <property type="entry name" value="SIS_GmhA"/>
    <property type="match status" value="1"/>
</dbReference>
<dbReference type="EMBL" id="AMEP01000142">
    <property type="protein sequence ID" value="EKX97266.1"/>
    <property type="molecule type" value="Genomic_DNA"/>
</dbReference>
<dbReference type="PATRIC" id="fig|1127699.3.peg.1997"/>
<accession>L1N211</accession>
<dbReference type="Gene3D" id="3.40.50.10490">
    <property type="entry name" value="Glucose-6-phosphate isomerase like protein, domain 1"/>
    <property type="match status" value="1"/>
</dbReference>
<dbReference type="STRING" id="1127699.HMPREF9151_02184"/>
<dbReference type="AlphaFoldDB" id="L1N211"/>
<name>L1N211_9BACT</name>
<gene>
    <name evidence="2" type="ORF">HMPREF9151_02184</name>
</gene>
<evidence type="ECO:0000259" key="1">
    <source>
        <dbReference type="PROSITE" id="PS51464"/>
    </source>
</evidence>
<keyword evidence="2" id="KW-0413">Isomerase</keyword>
<keyword evidence="3" id="KW-1185">Reference proteome</keyword>
<protein>
    <submittedName>
        <fullName evidence="2">Sedoheptulose 7-phosphate isomerase</fullName>
    </submittedName>
</protein>
<dbReference type="Proteomes" id="UP000010433">
    <property type="component" value="Unassembled WGS sequence"/>
</dbReference>
<dbReference type="InterPro" id="IPR050099">
    <property type="entry name" value="SIS_GmhA/DiaA_subfam"/>
</dbReference>
<dbReference type="RefSeq" id="WP_009161045.1">
    <property type="nucleotide sequence ID" value="NZ_KB290960.1"/>
</dbReference>
<dbReference type="GO" id="GO:0016853">
    <property type="term" value="F:isomerase activity"/>
    <property type="evidence" value="ECO:0007669"/>
    <property type="project" value="UniProtKB-KW"/>
</dbReference>
<dbReference type="GO" id="GO:1901135">
    <property type="term" value="P:carbohydrate derivative metabolic process"/>
    <property type="evidence" value="ECO:0007669"/>
    <property type="project" value="InterPro"/>
</dbReference>
<dbReference type="PANTHER" id="PTHR30390">
    <property type="entry name" value="SEDOHEPTULOSE 7-PHOSPHATE ISOMERASE / DNAA INITIATOR-ASSOCIATING FACTOR FOR REPLICATION INITIATION"/>
    <property type="match status" value="1"/>
</dbReference>
<dbReference type="OrthoDB" id="9781311at2"/>
<sequence>MKELIRTSLIEAEQTLASFLADEKTVESIAQAADYCSTSLRNGHKIISCGNGGSLCDATHFAEELTGRYRDNRRPLPALAINDPAYMTCTGNDFSFNDVFSRYIEGVGCDGDVLLAISTSGNSANIVRAAQQAKAQGMKVIALTSKGLNKLAEVADIAICAPKAAHSDRIQEIHIKVIHILIQAIESELGLS</sequence>
<reference evidence="2 3" key="1">
    <citation type="submission" date="2012-05" db="EMBL/GenBank/DDBJ databases">
        <authorList>
            <person name="Weinstock G."/>
            <person name="Sodergren E."/>
            <person name="Lobos E.A."/>
            <person name="Fulton L."/>
            <person name="Fulton R."/>
            <person name="Courtney L."/>
            <person name="Fronick C."/>
            <person name="O'Laughlin M."/>
            <person name="Godfrey J."/>
            <person name="Wilson R.M."/>
            <person name="Miner T."/>
            <person name="Farmer C."/>
            <person name="Delehaunty K."/>
            <person name="Cordes M."/>
            <person name="Minx P."/>
            <person name="Tomlinson C."/>
            <person name="Chen J."/>
            <person name="Wollam A."/>
            <person name="Pepin K.H."/>
            <person name="Bhonagiri V."/>
            <person name="Zhang X."/>
            <person name="Suruliraj S."/>
            <person name="Warren W."/>
            <person name="Mitreva M."/>
            <person name="Mardis E.R."/>
            <person name="Wilson R.K."/>
        </authorList>
    </citation>
    <scope>NUCLEOTIDE SEQUENCE [LARGE SCALE GENOMIC DNA]</scope>
    <source>
        <strain evidence="2 3">F0055</strain>
    </source>
</reference>
<comment type="caution">
    <text evidence="2">The sequence shown here is derived from an EMBL/GenBank/DDBJ whole genome shotgun (WGS) entry which is preliminary data.</text>
</comment>
<dbReference type="NCBIfam" id="NF001628">
    <property type="entry name" value="PRK00414.1"/>
    <property type="match status" value="1"/>
</dbReference>
<dbReference type="InterPro" id="IPR046348">
    <property type="entry name" value="SIS_dom_sf"/>
</dbReference>
<dbReference type="HOGENOM" id="CLU_080999_4_0_10"/>
<organism evidence="2 3">
    <name type="scientific">Hoylesella saccharolytica F0055</name>
    <dbReference type="NCBI Taxonomy" id="1127699"/>
    <lineage>
        <taxon>Bacteria</taxon>
        <taxon>Pseudomonadati</taxon>
        <taxon>Bacteroidota</taxon>
        <taxon>Bacteroidia</taxon>
        <taxon>Bacteroidales</taxon>
        <taxon>Prevotellaceae</taxon>
        <taxon>Hoylesella</taxon>
    </lineage>
</organism>
<evidence type="ECO:0000313" key="3">
    <source>
        <dbReference type="Proteomes" id="UP000010433"/>
    </source>
</evidence>
<dbReference type="SUPFAM" id="SSF53697">
    <property type="entry name" value="SIS domain"/>
    <property type="match status" value="1"/>
</dbReference>
<dbReference type="InterPro" id="IPR001347">
    <property type="entry name" value="SIS_dom"/>
</dbReference>
<dbReference type="PANTHER" id="PTHR30390:SF7">
    <property type="entry name" value="PHOSPHOHEPTOSE ISOMERASE"/>
    <property type="match status" value="1"/>
</dbReference>
<evidence type="ECO:0000313" key="2">
    <source>
        <dbReference type="EMBL" id="EKX97266.1"/>
    </source>
</evidence>
<dbReference type="InterPro" id="IPR035461">
    <property type="entry name" value="GmhA/DiaA"/>
</dbReference>
<proteinExistence type="predicted"/>